<evidence type="ECO:0000313" key="3">
    <source>
        <dbReference type="Proteomes" id="UP000515154"/>
    </source>
</evidence>
<dbReference type="CDD" id="cd01450">
    <property type="entry name" value="vWFA_subfamily_ECM"/>
    <property type="match status" value="1"/>
</dbReference>
<dbReference type="RefSeq" id="XP_029635459.1">
    <property type="nucleotide sequence ID" value="XM_029779599.2"/>
</dbReference>
<accession>A0A6P7SAS6</accession>
<gene>
    <name evidence="4" type="primary">LOC115210844</name>
</gene>
<dbReference type="SMART" id="SM00327">
    <property type="entry name" value="VWA"/>
    <property type="match status" value="2"/>
</dbReference>
<keyword evidence="4" id="KW-0176">Collagen</keyword>
<keyword evidence="1" id="KW-0732">Signal</keyword>
<name>A0A6P7SAS6_9MOLL</name>
<feature type="chain" id="PRO_5028234913" evidence="1">
    <location>
        <begin position="33"/>
        <end position="421"/>
    </location>
</feature>
<dbReference type="InterPro" id="IPR036465">
    <property type="entry name" value="vWFA_dom_sf"/>
</dbReference>
<organism evidence="3 4">
    <name type="scientific">Octopus sinensis</name>
    <name type="common">East Asian common octopus</name>
    <dbReference type="NCBI Taxonomy" id="2607531"/>
    <lineage>
        <taxon>Eukaryota</taxon>
        <taxon>Metazoa</taxon>
        <taxon>Spiralia</taxon>
        <taxon>Lophotrochozoa</taxon>
        <taxon>Mollusca</taxon>
        <taxon>Cephalopoda</taxon>
        <taxon>Coleoidea</taxon>
        <taxon>Octopodiformes</taxon>
        <taxon>Octopoda</taxon>
        <taxon>Incirrata</taxon>
        <taxon>Octopodidae</taxon>
        <taxon>Octopus</taxon>
    </lineage>
</organism>
<dbReference type="Gene3D" id="3.40.50.410">
    <property type="entry name" value="von Willebrand factor, type A domain"/>
    <property type="match status" value="2"/>
</dbReference>
<evidence type="ECO:0000259" key="2">
    <source>
        <dbReference type="PROSITE" id="PS50234"/>
    </source>
</evidence>
<dbReference type="Proteomes" id="UP000515154">
    <property type="component" value="Linkage group LG4"/>
</dbReference>
<dbReference type="Pfam" id="PF00092">
    <property type="entry name" value="VWA"/>
    <property type="match status" value="2"/>
</dbReference>
<evidence type="ECO:0000256" key="1">
    <source>
        <dbReference type="SAM" id="SignalP"/>
    </source>
</evidence>
<dbReference type="AlphaFoldDB" id="A0A6P7SAS6"/>
<dbReference type="PANTHER" id="PTHR24020:SF84">
    <property type="entry name" value="VWFA DOMAIN-CONTAINING PROTEIN"/>
    <property type="match status" value="1"/>
</dbReference>
<feature type="domain" description="VWFA" evidence="2">
    <location>
        <begin position="243"/>
        <end position="417"/>
    </location>
</feature>
<dbReference type="PROSITE" id="PS50234">
    <property type="entry name" value="VWFA"/>
    <property type="match status" value="2"/>
</dbReference>
<dbReference type="InterPro" id="IPR002035">
    <property type="entry name" value="VWF_A"/>
</dbReference>
<dbReference type="PANTHER" id="PTHR24020">
    <property type="entry name" value="COLLAGEN ALPHA"/>
    <property type="match status" value="1"/>
</dbReference>
<feature type="domain" description="VWFA" evidence="2">
    <location>
        <begin position="44"/>
        <end position="221"/>
    </location>
</feature>
<sequence>MNLCSYSQKMKPYTSIVHTIFLLLAGLKLLSAQETYYCGGKPADVYFLLDSSTSIWFVDFAKQIKFVENMIELFEVAPNKTRIGLGTFSNSFYPQFSFKDYTNKTQVIGALKSIRQNYGGTNTAKAIKEMREREFNPLGARQDVAHIAIILTDGKSWSLSKTAEEAKIAKEKGVYMFAVGIGSNVDLKELKGIASESNKKESQFVFHVENFDALDSIKEILAIQTCEVVPNDQYRCGASGQADMIFLLDRLVMAPSRIQLIKDFIARTADLLDMGPNNPVRIGVFTDCPDSEDIYLNDHNDKYSFIKELKVTKDKSRIHTLRRVHRVGFSKNNGARTEARKLVILFVDSPLIDAKKVLLEAMKMKLSDIEIFVVTIGNEYLEKEMSRLASRKVKEHTIRVPSYSELNDSVANFVNLICEKL</sequence>
<dbReference type="SUPFAM" id="SSF53300">
    <property type="entry name" value="vWA-like"/>
    <property type="match status" value="2"/>
</dbReference>
<keyword evidence="3" id="KW-1185">Reference proteome</keyword>
<evidence type="ECO:0000313" key="4">
    <source>
        <dbReference type="RefSeq" id="XP_029635459.1"/>
    </source>
</evidence>
<reference evidence="4" key="1">
    <citation type="submission" date="2025-08" db="UniProtKB">
        <authorList>
            <consortium name="RefSeq"/>
        </authorList>
    </citation>
    <scope>IDENTIFICATION</scope>
</reference>
<dbReference type="KEGG" id="osn:115210844"/>
<proteinExistence type="predicted"/>
<dbReference type="InterPro" id="IPR050525">
    <property type="entry name" value="ECM_Assembly_Org"/>
</dbReference>
<dbReference type="PRINTS" id="PR00453">
    <property type="entry name" value="VWFADOMAIN"/>
</dbReference>
<feature type="signal peptide" evidence="1">
    <location>
        <begin position="1"/>
        <end position="32"/>
    </location>
</feature>
<dbReference type="GO" id="GO:0005581">
    <property type="term" value="C:collagen trimer"/>
    <property type="evidence" value="ECO:0007669"/>
    <property type="project" value="UniProtKB-KW"/>
</dbReference>
<protein>
    <submittedName>
        <fullName evidence="4">Collagen alpha-6(VI) chain</fullName>
    </submittedName>
</protein>